<dbReference type="InterPro" id="IPR017981">
    <property type="entry name" value="GPCR_2-like_7TM"/>
</dbReference>
<keyword evidence="3 6" id="KW-1133">Transmembrane helix</keyword>
<organism evidence="9 10">
    <name type="scientific">Orchesella cincta</name>
    <name type="common">Springtail</name>
    <name type="synonym">Podura cincta</name>
    <dbReference type="NCBI Taxonomy" id="48709"/>
    <lineage>
        <taxon>Eukaryota</taxon>
        <taxon>Metazoa</taxon>
        <taxon>Ecdysozoa</taxon>
        <taxon>Arthropoda</taxon>
        <taxon>Hexapoda</taxon>
        <taxon>Collembola</taxon>
        <taxon>Entomobryomorpha</taxon>
        <taxon>Entomobryoidea</taxon>
        <taxon>Orchesellidae</taxon>
        <taxon>Orchesellinae</taxon>
        <taxon>Orchesella</taxon>
    </lineage>
</organism>
<evidence type="ECO:0000259" key="8">
    <source>
        <dbReference type="PROSITE" id="PS50262"/>
    </source>
</evidence>
<evidence type="ECO:0000259" key="7">
    <source>
        <dbReference type="PROSITE" id="PS50261"/>
    </source>
</evidence>
<dbReference type="OrthoDB" id="10069455at2759"/>
<dbReference type="Proteomes" id="UP000094527">
    <property type="component" value="Unassembled WGS sequence"/>
</dbReference>
<accession>A0A1D2NBJ7</accession>
<dbReference type="STRING" id="48709.A0A1D2NBJ7"/>
<dbReference type="GO" id="GO:0035643">
    <property type="term" value="F:L-DOPA receptor activity"/>
    <property type="evidence" value="ECO:0007669"/>
    <property type="project" value="TreeGrafter"/>
</dbReference>
<dbReference type="GO" id="GO:0050848">
    <property type="term" value="P:regulation of calcium-mediated signaling"/>
    <property type="evidence" value="ECO:0007669"/>
    <property type="project" value="TreeGrafter"/>
</dbReference>
<feature type="domain" description="G-protein coupled receptors family 1 profile" evidence="8">
    <location>
        <begin position="43"/>
        <end position="299"/>
    </location>
</feature>
<evidence type="ECO:0000256" key="2">
    <source>
        <dbReference type="ARBA" id="ARBA00022692"/>
    </source>
</evidence>
<dbReference type="PANTHER" id="PTHR15177">
    <property type="entry name" value="G-PROTEIN COUPLED RECEPTOR 143"/>
    <property type="match status" value="1"/>
</dbReference>
<dbReference type="GO" id="GO:0035240">
    <property type="term" value="F:dopamine binding"/>
    <property type="evidence" value="ECO:0007669"/>
    <property type="project" value="InterPro"/>
</dbReference>
<dbReference type="GO" id="GO:0007166">
    <property type="term" value="P:cell surface receptor signaling pathway"/>
    <property type="evidence" value="ECO:0007669"/>
    <property type="project" value="InterPro"/>
</dbReference>
<reference evidence="9 10" key="1">
    <citation type="journal article" date="2016" name="Genome Biol. Evol.">
        <title>Gene Family Evolution Reflects Adaptation to Soil Environmental Stressors in the Genome of the Collembolan Orchesella cincta.</title>
        <authorList>
            <person name="Faddeeva-Vakhrusheva A."/>
            <person name="Derks M.F."/>
            <person name="Anvar S.Y."/>
            <person name="Agamennone V."/>
            <person name="Suring W."/>
            <person name="Smit S."/>
            <person name="van Straalen N.M."/>
            <person name="Roelofs D."/>
        </authorList>
    </citation>
    <scope>NUCLEOTIDE SEQUENCE [LARGE SCALE GENOMIC DNA]</scope>
    <source>
        <tissue evidence="9">Mixed pool</tissue>
    </source>
</reference>
<dbReference type="PROSITE" id="PS50262">
    <property type="entry name" value="G_PROTEIN_RECEP_F1_2"/>
    <property type="match status" value="1"/>
</dbReference>
<feature type="compositionally biased region" description="Polar residues" evidence="5">
    <location>
        <begin position="337"/>
        <end position="359"/>
    </location>
</feature>
<dbReference type="PANTHER" id="PTHR15177:SF2">
    <property type="entry name" value="G-PROTEIN COUPLED RECEPTOR 143"/>
    <property type="match status" value="1"/>
</dbReference>
<feature type="transmembrane region" description="Helical" evidence="6">
    <location>
        <begin position="151"/>
        <end position="173"/>
    </location>
</feature>
<evidence type="ECO:0000256" key="5">
    <source>
        <dbReference type="SAM" id="MobiDB-lite"/>
    </source>
</evidence>
<dbReference type="GO" id="GO:0032438">
    <property type="term" value="P:melanosome organization"/>
    <property type="evidence" value="ECO:0007669"/>
    <property type="project" value="TreeGrafter"/>
</dbReference>
<dbReference type="EMBL" id="LJIJ01000103">
    <property type="protein sequence ID" value="ODN02628.1"/>
    <property type="molecule type" value="Genomic_DNA"/>
</dbReference>
<evidence type="ECO:0000256" key="3">
    <source>
        <dbReference type="ARBA" id="ARBA00022989"/>
    </source>
</evidence>
<keyword evidence="4 6" id="KW-0472">Membrane</keyword>
<dbReference type="InterPro" id="IPR001414">
    <property type="entry name" value="GPR143"/>
</dbReference>
<dbReference type="GO" id="GO:0072544">
    <property type="term" value="F:L-DOPA binding"/>
    <property type="evidence" value="ECO:0007669"/>
    <property type="project" value="InterPro"/>
</dbReference>
<evidence type="ECO:0000256" key="4">
    <source>
        <dbReference type="ARBA" id="ARBA00023136"/>
    </source>
</evidence>
<feature type="transmembrane region" description="Helical" evidence="6">
    <location>
        <begin position="119"/>
        <end position="139"/>
    </location>
</feature>
<protein>
    <recommendedName>
        <fullName evidence="11">G-protein coupled receptor 143</fullName>
    </recommendedName>
</protein>
<dbReference type="InterPro" id="IPR017452">
    <property type="entry name" value="GPCR_Rhodpsn_7TM"/>
</dbReference>
<feature type="transmembrane region" description="Helical" evidence="6">
    <location>
        <begin position="32"/>
        <end position="52"/>
    </location>
</feature>
<feature type="transmembrane region" description="Helical" evidence="6">
    <location>
        <begin position="281"/>
        <end position="299"/>
    </location>
</feature>
<feature type="transmembrane region" description="Helical" evidence="6">
    <location>
        <begin position="244"/>
        <end position="269"/>
    </location>
</feature>
<evidence type="ECO:0000256" key="1">
    <source>
        <dbReference type="ARBA" id="ARBA00004141"/>
    </source>
</evidence>
<evidence type="ECO:0000256" key="6">
    <source>
        <dbReference type="SAM" id="Phobius"/>
    </source>
</evidence>
<comment type="subcellular location">
    <subcellularLocation>
        <location evidence="1">Membrane</location>
        <topology evidence="1">Multi-pass membrane protein</topology>
    </subcellularLocation>
</comment>
<dbReference type="GO" id="GO:0005886">
    <property type="term" value="C:plasma membrane"/>
    <property type="evidence" value="ECO:0007669"/>
    <property type="project" value="TreeGrafter"/>
</dbReference>
<dbReference type="Gene3D" id="1.20.1070.10">
    <property type="entry name" value="Rhodopsin 7-helix transmembrane proteins"/>
    <property type="match status" value="1"/>
</dbReference>
<keyword evidence="2 6" id="KW-0812">Transmembrane</keyword>
<dbReference type="OMA" id="IWPATFC"/>
<feature type="transmembrane region" description="Helical" evidence="6">
    <location>
        <begin position="193"/>
        <end position="212"/>
    </location>
</feature>
<evidence type="ECO:0000313" key="10">
    <source>
        <dbReference type="Proteomes" id="UP000094527"/>
    </source>
</evidence>
<name>A0A1D2NBJ7_ORCCI</name>
<evidence type="ECO:0008006" key="11">
    <source>
        <dbReference type="Google" id="ProtNLM"/>
    </source>
</evidence>
<keyword evidence="10" id="KW-1185">Reference proteome</keyword>
<proteinExistence type="predicted"/>
<comment type="caution">
    <text evidence="9">The sequence shown here is derived from an EMBL/GenBank/DDBJ whole genome shotgun (WGS) entry which is preliminary data.</text>
</comment>
<dbReference type="PROSITE" id="PS50261">
    <property type="entry name" value="G_PROTEIN_RECEP_F2_4"/>
    <property type="match status" value="1"/>
</dbReference>
<feature type="region of interest" description="Disordered" evidence="5">
    <location>
        <begin position="335"/>
        <end position="367"/>
    </location>
</feature>
<evidence type="ECO:0000313" key="9">
    <source>
        <dbReference type="EMBL" id="ODN02628.1"/>
    </source>
</evidence>
<sequence length="367" mass="41743">MADPTLQTFCCIQTNMTRPGADALVRFRSGPYNAVCILFSVFGILGAIYQILPRESYQSTIRKPSTSSVRGRYIIVWLATADLLASSAVLVRSVSWVIGKTVVMSPTLDTYFCAVSSAWIQYFYTATCLWTLVYAIDVFKVVHEDRGMPKIYHIIAWGLPAVLCIIGLTILYYPDINCHASGSSAFARILPNYFFTYLPIVIVMIVNPLLYWRTSIKAEDMVVSVSGRFTHNERQHLRSLKLKFFCINLVFYICWLPNLVNAFLLWTLWDDLPRSFVLFDWYLMAVVNPLQALLNALVYRKWGDTKTYVVFPWTKHHLQKTKSLNDLGETNYILDSDSPSPNGRDSNGNNSFDESTKSLTFPGYGTL</sequence>
<feature type="domain" description="G-protein coupled receptors family 2 profile 2" evidence="7">
    <location>
        <begin position="29"/>
        <end position="211"/>
    </location>
</feature>
<dbReference type="SUPFAM" id="SSF81321">
    <property type="entry name" value="Family A G protein-coupled receptor-like"/>
    <property type="match status" value="1"/>
</dbReference>
<dbReference type="Pfam" id="PF02101">
    <property type="entry name" value="Ocular_alb"/>
    <property type="match status" value="1"/>
</dbReference>
<dbReference type="PRINTS" id="PR00965">
    <property type="entry name" value="OCULARALBNSM"/>
</dbReference>
<gene>
    <name evidence="9" type="ORF">Ocin01_04055</name>
</gene>
<feature type="transmembrane region" description="Helical" evidence="6">
    <location>
        <begin position="73"/>
        <end position="99"/>
    </location>
</feature>
<dbReference type="AlphaFoldDB" id="A0A1D2NBJ7"/>
<dbReference type="GO" id="GO:0072545">
    <property type="term" value="F:L-tyrosine binding"/>
    <property type="evidence" value="ECO:0007669"/>
    <property type="project" value="InterPro"/>
</dbReference>